<reference evidence="3 4" key="1">
    <citation type="journal article" date="2023" name="Plants (Basel)">
        <title>Bridging the Gap: Combining Genomics and Transcriptomics Approaches to Understand Stylosanthes scabra, an Orphan Legume from the Brazilian Caatinga.</title>
        <authorList>
            <person name="Ferreira-Neto J.R.C."/>
            <person name="da Silva M.D."/>
            <person name="Binneck E."/>
            <person name="de Melo N.F."/>
            <person name="da Silva R.H."/>
            <person name="de Melo A.L.T.M."/>
            <person name="Pandolfi V."/>
            <person name="Bustamante F.O."/>
            <person name="Brasileiro-Vidal A.C."/>
            <person name="Benko-Iseppon A.M."/>
        </authorList>
    </citation>
    <scope>NUCLEOTIDE SEQUENCE [LARGE SCALE GENOMIC DNA]</scope>
    <source>
        <tissue evidence="3">Leaves</tissue>
    </source>
</reference>
<dbReference type="InterPro" id="IPR025836">
    <property type="entry name" value="Zn_knuckle_CX2CX4HX4C"/>
</dbReference>
<keyword evidence="4" id="KW-1185">Reference proteome</keyword>
<feature type="compositionally biased region" description="Polar residues" evidence="1">
    <location>
        <begin position="97"/>
        <end position="110"/>
    </location>
</feature>
<dbReference type="Proteomes" id="UP001341840">
    <property type="component" value="Unassembled WGS sequence"/>
</dbReference>
<evidence type="ECO:0000313" key="4">
    <source>
        <dbReference type="Proteomes" id="UP001341840"/>
    </source>
</evidence>
<evidence type="ECO:0000256" key="1">
    <source>
        <dbReference type="SAM" id="MobiDB-lite"/>
    </source>
</evidence>
<organism evidence="3 4">
    <name type="scientific">Stylosanthes scabra</name>
    <dbReference type="NCBI Taxonomy" id="79078"/>
    <lineage>
        <taxon>Eukaryota</taxon>
        <taxon>Viridiplantae</taxon>
        <taxon>Streptophyta</taxon>
        <taxon>Embryophyta</taxon>
        <taxon>Tracheophyta</taxon>
        <taxon>Spermatophyta</taxon>
        <taxon>Magnoliopsida</taxon>
        <taxon>eudicotyledons</taxon>
        <taxon>Gunneridae</taxon>
        <taxon>Pentapetalae</taxon>
        <taxon>rosids</taxon>
        <taxon>fabids</taxon>
        <taxon>Fabales</taxon>
        <taxon>Fabaceae</taxon>
        <taxon>Papilionoideae</taxon>
        <taxon>50 kb inversion clade</taxon>
        <taxon>dalbergioids sensu lato</taxon>
        <taxon>Dalbergieae</taxon>
        <taxon>Pterocarpus clade</taxon>
        <taxon>Stylosanthes</taxon>
    </lineage>
</organism>
<evidence type="ECO:0000259" key="2">
    <source>
        <dbReference type="Pfam" id="PF14392"/>
    </source>
</evidence>
<sequence length="197" mass="21711">MRPQDVKIMKVKCKVDVSAVLRQSVRVASPDRKCYDILLKYEKLGVYCRCCGFLGHETRKCDLYLTLSSTAAHVDPKWRADFKADQVGWRATESKENANPNWRGKSSSNHHANRKPTPPSFQIGTTNTVVSKKNKRQKLKHLARGGGSGEATQNVTGFKRTTIGAGLDTDIGNELALEVNAADRGMGANPIRAPTTQ</sequence>
<feature type="region of interest" description="Disordered" evidence="1">
    <location>
        <begin position="90"/>
        <end position="127"/>
    </location>
</feature>
<comment type="caution">
    <text evidence="3">The sequence shown here is derived from an EMBL/GenBank/DDBJ whole genome shotgun (WGS) entry which is preliminary data.</text>
</comment>
<dbReference type="Pfam" id="PF14392">
    <property type="entry name" value="zf-CCHC_4"/>
    <property type="match status" value="1"/>
</dbReference>
<protein>
    <recommendedName>
        <fullName evidence="2">Zinc knuckle CX2CX4HX4C domain-containing protein</fullName>
    </recommendedName>
</protein>
<accession>A0ABU6SJ67</accession>
<gene>
    <name evidence="3" type="ORF">PIB30_055910</name>
</gene>
<dbReference type="EMBL" id="JASCZI010060856">
    <property type="protein sequence ID" value="MED6136412.1"/>
    <property type="molecule type" value="Genomic_DNA"/>
</dbReference>
<name>A0ABU6SJ67_9FABA</name>
<evidence type="ECO:0000313" key="3">
    <source>
        <dbReference type="EMBL" id="MED6136412.1"/>
    </source>
</evidence>
<feature type="domain" description="Zinc knuckle CX2CX4HX4C" evidence="2">
    <location>
        <begin position="15"/>
        <end position="62"/>
    </location>
</feature>
<proteinExistence type="predicted"/>